<dbReference type="GO" id="GO:0032259">
    <property type="term" value="P:methylation"/>
    <property type="evidence" value="ECO:0007669"/>
    <property type="project" value="UniProtKB-KW"/>
</dbReference>
<dbReference type="GO" id="GO:0008168">
    <property type="term" value="F:methyltransferase activity"/>
    <property type="evidence" value="ECO:0007669"/>
    <property type="project" value="UniProtKB-KW"/>
</dbReference>
<evidence type="ECO:0000313" key="1">
    <source>
        <dbReference type="EMBL" id="MBB5069521.1"/>
    </source>
</evidence>
<dbReference type="AlphaFoldDB" id="A0A840NEW6"/>
<sequence>MNTEVTALFDRGGRDYDALVSANPGYHRDLARSARRLALPDGGRGLRLLDVGCGTGASTRALHEAFPDASITAVDGSARMLARAREKTWPSAVRFVHADARRLPEAGVHGPFDGILAAYLVRNLPEPDAGLRLLHDLLRPGAPLAVHDYSLPRRTPDRLLWHAVCWTVIIPAGRLVTGDAALYRYLWRSVLDFDSPPRIEARLRQAGFDRVRREPMSGWQRTLTHTFLGVRPDA</sequence>
<gene>
    <name evidence="1" type="ORF">BJ969_002609</name>
</gene>
<protein>
    <submittedName>
        <fullName evidence="1">Ubiquinone/menaquinone biosynthesis C-methylase UbiE</fullName>
    </submittedName>
</protein>
<dbReference type="EMBL" id="JACHIV010000001">
    <property type="protein sequence ID" value="MBB5069521.1"/>
    <property type="molecule type" value="Genomic_DNA"/>
</dbReference>
<reference evidence="1 2" key="1">
    <citation type="submission" date="2020-08" db="EMBL/GenBank/DDBJ databases">
        <title>Sequencing the genomes of 1000 actinobacteria strains.</title>
        <authorList>
            <person name="Klenk H.-P."/>
        </authorList>
    </citation>
    <scope>NUCLEOTIDE SEQUENCE [LARGE SCALE GENOMIC DNA]</scope>
    <source>
        <strain evidence="1 2">DSM 45582</strain>
    </source>
</reference>
<comment type="caution">
    <text evidence="1">The sequence shown here is derived from an EMBL/GenBank/DDBJ whole genome shotgun (WGS) entry which is preliminary data.</text>
</comment>
<proteinExistence type="predicted"/>
<dbReference type="Pfam" id="PF01209">
    <property type="entry name" value="Ubie_methyltran"/>
    <property type="match status" value="1"/>
</dbReference>
<dbReference type="RefSeq" id="WP_184479202.1">
    <property type="nucleotide sequence ID" value="NZ_JACHIV010000001.1"/>
</dbReference>
<evidence type="ECO:0000313" key="2">
    <source>
        <dbReference type="Proteomes" id="UP000580474"/>
    </source>
</evidence>
<dbReference type="Gene3D" id="3.40.50.150">
    <property type="entry name" value="Vaccinia Virus protein VP39"/>
    <property type="match status" value="1"/>
</dbReference>
<dbReference type="CDD" id="cd02440">
    <property type="entry name" value="AdoMet_MTases"/>
    <property type="match status" value="1"/>
</dbReference>
<keyword evidence="1" id="KW-0808">Transferase</keyword>
<dbReference type="PANTHER" id="PTHR43591:SF97">
    <property type="entry name" value="CLASS I SAM-DEPENDENT METHYLTRANSFERASE"/>
    <property type="match status" value="1"/>
</dbReference>
<keyword evidence="1" id="KW-0830">Ubiquinone</keyword>
<accession>A0A840NEW6</accession>
<keyword evidence="1" id="KW-0489">Methyltransferase</keyword>
<dbReference type="Proteomes" id="UP000580474">
    <property type="component" value="Unassembled WGS sequence"/>
</dbReference>
<keyword evidence="2" id="KW-1185">Reference proteome</keyword>
<name>A0A840NEW6_9PSEU</name>
<organism evidence="1 2">
    <name type="scientific">Saccharopolyspora gloriosae</name>
    <dbReference type="NCBI Taxonomy" id="455344"/>
    <lineage>
        <taxon>Bacteria</taxon>
        <taxon>Bacillati</taxon>
        <taxon>Actinomycetota</taxon>
        <taxon>Actinomycetes</taxon>
        <taxon>Pseudonocardiales</taxon>
        <taxon>Pseudonocardiaceae</taxon>
        <taxon>Saccharopolyspora</taxon>
    </lineage>
</organism>
<dbReference type="InterPro" id="IPR029063">
    <property type="entry name" value="SAM-dependent_MTases_sf"/>
</dbReference>
<dbReference type="SUPFAM" id="SSF53335">
    <property type="entry name" value="S-adenosyl-L-methionine-dependent methyltransferases"/>
    <property type="match status" value="1"/>
</dbReference>
<dbReference type="PANTHER" id="PTHR43591">
    <property type="entry name" value="METHYLTRANSFERASE"/>
    <property type="match status" value="1"/>
</dbReference>